<proteinExistence type="predicted"/>
<dbReference type="Proteomes" id="UP000625682">
    <property type="component" value="Unassembled WGS sequence"/>
</dbReference>
<comment type="caution">
    <text evidence="2">The sequence shown here is derived from an EMBL/GenBank/DDBJ whole genome shotgun (WGS) entry which is preliminary data.</text>
</comment>
<evidence type="ECO:0000256" key="1">
    <source>
        <dbReference type="SAM" id="MobiDB-lite"/>
    </source>
</evidence>
<evidence type="ECO:0000313" key="3">
    <source>
        <dbReference type="Proteomes" id="UP000625682"/>
    </source>
</evidence>
<feature type="region of interest" description="Disordered" evidence="1">
    <location>
        <begin position="1"/>
        <end position="28"/>
    </location>
</feature>
<sequence>MTILNLALPTTSEQLGTSTGERLGPPGVWHWGRTPDAYIVRSPRRCSRQVSSVTAPGGTGC</sequence>
<feature type="compositionally biased region" description="Polar residues" evidence="1">
    <location>
        <begin position="8"/>
        <end position="20"/>
    </location>
</feature>
<dbReference type="AlphaFoldDB" id="A0A917P1Y5"/>
<keyword evidence="3" id="KW-1185">Reference proteome</keyword>
<evidence type="ECO:0000313" key="2">
    <source>
        <dbReference type="EMBL" id="GGJ52788.1"/>
    </source>
</evidence>
<protein>
    <submittedName>
        <fullName evidence="2">Uncharacterized protein</fullName>
    </submittedName>
</protein>
<name>A0A917P1Y5_9ACTN</name>
<gene>
    <name evidence="2" type="ORF">GCM10012282_57250</name>
</gene>
<dbReference type="EMBL" id="BMMU01000022">
    <property type="protein sequence ID" value="GGJ52788.1"/>
    <property type="molecule type" value="Genomic_DNA"/>
</dbReference>
<reference evidence="2" key="2">
    <citation type="submission" date="2020-09" db="EMBL/GenBank/DDBJ databases">
        <authorList>
            <person name="Sun Q."/>
            <person name="Zhou Y."/>
        </authorList>
    </citation>
    <scope>NUCLEOTIDE SEQUENCE</scope>
    <source>
        <strain evidence="2">CGMCC 4.7272</strain>
    </source>
</reference>
<reference evidence="2" key="1">
    <citation type="journal article" date="2014" name="Int. J. Syst. Evol. Microbiol.">
        <title>Complete genome sequence of Corynebacterium casei LMG S-19264T (=DSM 44701T), isolated from a smear-ripened cheese.</title>
        <authorList>
            <consortium name="US DOE Joint Genome Institute (JGI-PGF)"/>
            <person name="Walter F."/>
            <person name="Albersmeier A."/>
            <person name="Kalinowski J."/>
            <person name="Ruckert C."/>
        </authorList>
    </citation>
    <scope>NUCLEOTIDE SEQUENCE</scope>
    <source>
        <strain evidence="2">CGMCC 4.7272</strain>
    </source>
</reference>
<organism evidence="2 3">
    <name type="scientific">Streptomyces lacrimifluminis</name>
    <dbReference type="NCBI Taxonomy" id="1500077"/>
    <lineage>
        <taxon>Bacteria</taxon>
        <taxon>Bacillati</taxon>
        <taxon>Actinomycetota</taxon>
        <taxon>Actinomycetes</taxon>
        <taxon>Kitasatosporales</taxon>
        <taxon>Streptomycetaceae</taxon>
        <taxon>Streptomyces</taxon>
    </lineage>
</organism>
<accession>A0A917P1Y5</accession>